<gene>
    <name evidence="1" type="ORF">SAMN02745724_04401</name>
</gene>
<accession>A0A1I1S0F5</accession>
<sequence>MLFIKVFIIIDHNAIKGTRFNAPNDLHRIDSDIVKKQMKQAGFKLVEEDFYFKNQKDTSGINVFTKDIRGKTDRFVYKFVKI</sequence>
<evidence type="ECO:0000313" key="2">
    <source>
        <dbReference type="Proteomes" id="UP000198862"/>
    </source>
</evidence>
<dbReference type="STRING" id="1123010.SAMN02745724_04401"/>
<dbReference type="EMBL" id="FOLO01000054">
    <property type="protein sequence ID" value="SFD39827.1"/>
    <property type="molecule type" value="Genomic_DNA"/>
</dbReference>
<dbReference type="AlphaFoldDB" id="A0A1I1S0F5"/>
<proteinExistence type="predicted"/>
<organism evidence="1 2">
    <name type="scientific">Pseudoalteromonas denitrificans DSM 6059</name>
    <dbReference type="NCBI Taxonomy" id="1123010"/>
    <lineage>
        <taxon>Bacteria</taxon>
        <taxon>Pseudomonadati</taxon>
        <taxon>Pseudomonadota</taxon>
        <taxon>Gammaproteobacteria</taxon>
        <taxon>Alteromonadales</taxon>
        <taxon>Pseudoalteromonadaceae</taxon>
        <taxon>Pseudoalteromonas</taxon>
    </lineage>
</organism>
<evidence type="ECO:0008006" key="3">
    <source>
        <dbReference type="Google" id="ProtNLM"/>
    </source>
</evidence>
<dbReference type="Proteomes" id="UP000198862">
    <property type="component" value="Unassembled WGS sequence"/>
</dbReference>
<reference evidence="1 2" key="1">
    <citation type="submission" date="2016-10" db="EMBL/GenBank/DDBJ databases">
        <authorList>
            <person name="de Groot N.N."/>
        </authorList>
    </citation>
    <scope>NUCLEOTIDE SEQUENCE [LARGE SCALE GENOMIC DNA]</scope>
    <source>
        <strain evidence="1 2">DSM 6059</strain>
    </source>
</reference>
<keyword evidence="2" id="KW-1185">Reference proteome</keyword>
<evidence type="ECO:0000313" key="1">
    <source>
        <dbReference type="EMBL" id="SFD39827.1"/>
    </source>
</evidence>
<name>A0A1I1S0F5_9GAMM</name>
<protein>
    <recommendedName>
        <fullName evidence="3">Methyltransferase</fullName>
    </recommendedName>
</protein>